<evidence type="ECO:0000313" key="17">
    <source>
        <dbReference type="Proteomes" id="UP000032266"/>
    </source>
</evidence>
<dbReference type="OrthoDB" id="9795789at2"/>
<keyword evidence="6" id="KW-0119">Carbohydrate metabolism</keyword>
<dbReference type="InterPro" id="IPR011611">
    <property type="entry name" value="PfkB_dom"/>
</dbReference>
<comment type="pathway">
    <text evidence="7">Carbohydrate acid metabolism; 2-dehydro-3-deoxy-D-gluconate degradation; D-glyceraldehyde 3-phosphate and pyruvate from 2-dehydro-3-deoxy-D-gluconate: step 1/2.</text>
</comment>
<proteinExistence type="inferred from homology"/>
<comment type="function">
    <text evidence="10">Catalyzes the phosphorylation of 2-keto-3-deoxygluconate (KDG) to produce 2-keto-3-deoxy-6-phosphogluconate (KDPG).</text>
</comment>
<evidence type="ECO:0000256" key="1">
    <source>
        <dbReference type="ARBA" id="ARBA00010688"/>
    </source>
</evidence>
<evidence type="ECO:0000256" key="11">
    <source>
        <dbReference type="ARBA" id="ARBA00066369"/>
    </source>
</evidence>
<dbReference type="FunFam" id="3.40.1190.20:FF:000011">
    <property type="entry name" value="2-dehydro-3-deoxygluconokinase, putative"/>
    <property type="match status" value="1"/>
</dbReference>
<dbReference type="RefSeq" id="WP_044616082.1">
    <property type="nucleotide sequence ID" value="NZ_CP007142.1"/>
</dbReference>
<evidence type="ECO:0000313" key="16">
    <source>
        <dbReference type="EMBL" id="AJQ93213.1"/>
    </source>
</evidence>
<dbReference type="Pfam" id="PF00294">
    <property type="entry name" value="PfkB"/>
    <property type="match status" value="1"/>
</dbReference>
<dbReference type="GO" id="GO:0008673">
    <property type="term" value="F:2-dehydro-3-deoxygluconokinase activity"/>
    <property type="evidence" value="ECO:0007669"/>
    <property type="project" value="UniProtKB-EC"/>
</dbReference>
<dbReference type="InterPro" id="IPR029056">
    <property type="entry name" value="Ribokinase-like"/>
</dbReference>
<keyword evidence="3" id="KW-0547">Nucleotide-binding</keyword>
<sequence>MQQESEKPIRLALIGECMIELRGPMFGALQQSWGGDTYNTAIYLRRMLDHHFDVHYITGLGEDQLSHFLLHAWQEEGLNVGDVTLVSGKRPGLYQISVDEDGERSFQYWRNDSAAKYIFDEQSGDVLAAQFQRFEWLYLSGISLAILTPLGRRNLLDALALYAGNGGRIVFDNNYRPLLWPSVDVCQAAYREVLSLAHLALLTADDEQVLWGHNSVEEILAHYDCEEVVIKRGSEPCVIRHQQRLVEVGAQRVENVVDTTAAGDSFAAGYWFGRLTGLSPEESARCGHRLAATVIQHPGAIIPKSFMP</sequence>
<gene>
    <name evidence="16" type="ORF">YC6258_01165</name>
</gene>
<evidence type="ECO:0000256" key="7">
    <source>
        <dbReference type="ARBA" id="ARBA00043951"/>
    </source>
</evidence>
<evidence type="ECO:0000256" key="4">
    <source>
        <dbReference type="ARBA" id="ARBA00022777"/>
    </source>
</evidence>
<accession>A0A0C5VIP6</accession>
<evidence type="ECO:0000259" key="15">
    <source>
        <dbReference type="Pfam" id="PF00294"/>
    </source>
</evidence>
<dbReference type="PATRIC" id="fig|1445510.3.peg.1135"/>
<reference evidence="16 17" key="1">
    <citation type="submission" date="2014-01" db="EMBL/GenBank/DDBJ databases">
        <title>Full genme sequencing of cellulolytic bacterium Gynuella sunshinyii YC6258T gen. nov., sp. nov.</title>
        <authorList>
            <person name="Khan H."/>
            <person name="Chung E.J."/>
            <person name="Chung Y.R."/>
        </authorList>
    </citation>
    <scope>NUCLEOTIDE SEQUENCE [LARGE SCALE GENOMIC DNA]</scope>
    <source>
        <strain evidence="16 17">YC6258</strain>
    </source>
</reference>
<keyword evidence="2 16" id="KW-0808">Transferase</keyword>
<dbReference type="EMBL" id="CP007142">
    <property type="protein sequence ID" value="AJQ93213.1"/>
    <property type="molecule type" value="Genomic_DNA"/>
</dbReference>
<keyword evidence="4 16" id="KW-0418">Kinase</keyword>
<dbReference type="PANTHER" id="PTHR43320:SF2">
    <property type="entry name" value="2-DEHYDRO-3-DEOXYGLUCONOKINASE_2-DEHYDRO-3-DEOXYGALACTONOKINASE"/>
    <property type="match status" value="1"/>
</dbReference>
<keyword evidence="5" id="KW-0067">ATP-binding</keyword>
<organism evidence="16 17">
    <name type="scientific">Gynuella sunshinyii YC6258</name>
    <dbReference type="NCBI Taxonomy" id="1445510"/>
    <lineage>
        <taxon>Bacteria</taxon>
        <taxon>Pseudomonadati</taxon>
        <taxon>Pseudomonadota</taxon>
        <taxon>Gammaproteobacteria</taxon>
        <taxon>Oceanospirillales</taxon>
        <taxon>Saccharospirillaceae</taxon>
        <taxon>Gynuella</taxon>
    </lineage>
</organism>
<dbReference type="SUPFAM" id="SSF53613">
    <property type="entry name" value="Ribokinase-like"/>
    <property type="match status" value="1"/>
</dbReference>
<evidence type="ECO:0000256" key="9">
    <source>
        <dbReference type="ARBA" id="ARBA00050729"/>
    </source>
</evidence>
<dbReference type="AlphaFoldDB" id="A0A0C5VIP6"/>
<dbReference type="Proteomes" id="UP000032266">
    <property type="component" value="Chromosome"/>
</dbReference>
<evidence type="ECO:0000256" key="12">
    <source>
        <dbReference type="ARBA" id="ARBA00067931"/>
    </source>
</evidence>
<dbReference type="PANTHER" id="PTHR43320">
    <property type="entry name" value="SUGAR KINASE"/>
    <property type="match status" value="1"/>
</dbReference>
<dbReference type="KEGG" id="gsn:YC6258_01165"/>
<evidence type="ECO:0000256" key="5">
    <source>
        <dbReference type="ARBA" id="ARBA00022840"/>
    </source>
</evidence>
<dbReference type="Gene3D" id="3.40.1190.20">
    <property type="match status" value="1"/>
</dbReference>
<dbReference type="InterPro" id="IPR052700">
    <property type="entry name" value="Carb_kinase_PfkB-like"/>
</dbReference>
<dbReference type="CDD" id="cd01166">
    <property type="entry name" value="KdgK"/>
    <property type="match status" value="1"/>
</dbReference>
<protein>
    <recommendedName>
        <fullName evidence="12">2-dehydro-3-deoxygluconokinase</fullName>
        <ecNumber evidence="11">2.7.1.45</ecNumber>
    </recommendedName>
    <alternativeName>
        <fullName evidence="13">2-keto-3-deoxygluconokinase</fullName>
    </alternativeName>
    <alternativeName>
        <fullName evidence="14">3-deoxy-2-oxo-D-gluconate kinase</fullName>
    </alternativeName>
    <alternativeName>
        <fullName evidence="8">KDG kinase</fullName>
    </alternativeName>
</protein>
<evidence type="ECO:0000256" key="13">
    <source>
        <dbReference type="ARBA" id="ARBA00075711"/>
    </source>
</evidence>
<evidence type="ECO:0000256" key="14">
    <source>
        <dbReference type="ARBA" id="ARBA00080545"/>
    </source>
</evidence>
<evidence type="ECO:0000256" key="2">
    <source>
        <dbReference type="ARBA" id="ARBA00022679"/>
    </source>
</evidence>
<dbReference type="GO" id="GO:0005524">
    <property type="term" value="F:ATP binding"/>
    <property type="evidence" value="ECO:0007669"/>
    <property type="project" value="UniProtKB-KW"/>
</dbReference>
<comment type="similarity">
    <text evidence="1">Belongs to the carbohydrate kinase PfkB family.</text>
</comment>
<comment type="catalytic activity">
    <reaction evidence="9">
        <text>2-dehydro-3-deoxy-D-gluconate + ATP = 2-dehydro-3-deoxy-6-phospho-D-gluconate + ADP + H(+)</text>
        <dbReference type="Rhea" id="RHEA:14797"/>
        <dbReference type="ChEBI" id="CHEBI:15378"/>
        <dbReference type="ChEBI" id="CHEBI:30616"/>
        <dbReference type="ChEBI" id="CHEBI:57569"/>
        <dbReference type="ChEBI" id="CHEBI:57990"/>
        <dbReference type="ChEBI" id="CHEBI:456216"/>
        <dbReference type="EC" id="2.7.1.45"/>
    </reaction>
</comment>
<dbReference type="HOGENOM" id="CLU_027634_8_0_6"/>
<evidence type="ECO:0000256" key="10">
    <source>
        <dbReference type="ARBA" id="ARBA00054997"/>
    </source>
</evidence>
<dbReference type="STRING" id="1445510.YC6258_01165"/>
<evidence type="ECO:0000256" key="3">
    <source>
        <dbReference type="ARBA" id="ARBA00022741"/>
    </source>
</evidence>
<keyword evidence="17" id="KW-1185">Reference proteome</keyword>
<name>A0A0C5VIP6_9GAMM</name>
<evidence type="ECO:0000256" key="8">
    <source>
        <dbReference type="ARBA" id="ARBA00044254"/>
    </source>
</evidence>
<feature type="domain" description="Carbohydrate kinase PfkB" evidence="15">
    <location>
        <begin position="11"/>
        <end position="303"/>
    </location>
</feature>
<dbReference type="EC" id="2.7.1.45" evidence="11"/>
<evidence type="ECO:0000256" key="6">
    <source>
        <dbReference type="ARBA" id="ARBA00023277"/>
    </source>
</evidence>